<dbReference type="Gramene" id="Zm00001eb332960_T005">
    <property type="protein sequence ID" value="Zm00001eb332960_P005"/>
    <property type="gene ID" value="Zm00001eb332960"/>
</dbReference>
<dbReference type="ExpressionAtlas" id="K7UNZ8">
    <property type="expression patterns" value="baseline and differential"/>
</dbReference>
<sequence length="152" mass="17721">MEQLDYKFHEKYTALKKRKLLDEGLERKREAELNELYDAMKDWVSELRKDNAELNEKLVEKQDELEKARQEFLEDIRTRDAEILKLKQLLDEKAEKNNSAATGFPCLAPEAVLENSTPLSPKRKTPFSHGKVKRVQLSEDVHHSSPAEEKSE</sequence>
<dbReference type="PANTHER" id="PTHR35489">
    <property type="entry name" value="TITAN9"/>
    <property type="match status" value="1"/>
</dbReference>
<evidence type="ECO:0000313" key="5">
    <source>
        <dbReference type="Proteomes" id="UP000007305"/>
    </source>
</evidence>
<accession>K7UNZ8</accession>
<evidence type="ECO:0000313" key="3">
    <source>
        <dbReference type="EMBL" id="AQK89334.1"/>
    </source>
</evidence>
<feature type="region of interest" description="Disordered" evidence="2">
    <location>
        <begin position="97"/>
        <end position="152"/>
    </location>
</feature>
<feature type="coiled-coil region" evidence="1">
    <location>
        <begin position="44"/>
        <end position="75"/>
    </location>
</feature>
<dbReference type="Proteomes" id="UP000007305">
    <property type="component" value="Chromosome 8"/>
</dbReference>
<dbReference type="EnsemblPlants" id="Zm00001eb332960_T005">
    <property type="protein sequence ID" value="Zm00001eb332960_P005"/>
    <property type="gene ID" value="Zm00001eb332960"/>
</dbReference>
<dbReference type="AlphaFoldDB" id="K7UNZ8"/>
<evidence type="ECO:0000256" key="1">
    <source>
        <dbReference type="SAM" id="Coils"/>
    </source>
</evidence>
<reference evidence="3" key="2">
    <citation type="submission" date="2015-12" db="EMBL/GenBank/DDBJ databases">
        <title>Update maize B73 reference genome by single molecule sequencing technologies.</title>
        <authorList>
            <consortium name="Maize Genome Sequencing Project"/>
            <person name="Ware D."/>
        </authorList>
    </citation>
    <scope>NUCLEOTIDE SEQUENCE</scope>
    <source>
        <tissue evidence="3">Seedling</tissue>
    </source>
</reference>
<dbReference type="EMBL" id="CM000784">
    <property type="protein sequence ID" value="AQK89334.1"/>
    <property type="molecule type" value="Genomic_DNA"/>
</dbReference>
<dbReference type="HOGENOM" id="CLU_074021_2_0_1"/>
<organism evidence="3">
    <name type="scientific">Zea mays</name>
    <name type="common">Maize</name>
    <dbReference type="NCBI Taxonomy" id="4577"/>
    <lineage>
        <taxon>Eukaryota</taxon>
        <taxon>Viridiplantae</taxon>
        <taxon>Streptophyta</taxon>
        <taxon>Embryophyta</taxon>
        <taxon>Tracheophyta</taxon>
        <taxon>Spermatophyta</taxon>
        <taxon>Magnoliopsida</taxon>
        <taxon>Liliopsida</taxon>
        <taxon>Poales</taxon>
        <taxon>Poaceae</taxon>
        <taxon>PACMAD clade</taxon>
        <taxon>Panicoideae</taxon>
        <taxon>Andropogonodae</taxon>
        <taxon>Andropogoneae</taxon>
        <taxon>Tripsacinae</taxon>
        <taxon>Zea</taxon>
    </lineage>
</organism>
<evidence type="ECO:0007829" key="6">
    <source>
        <dbReference type="PeptideAtlas" id="K7UNZ8"/>
    </source>
</evidence>
<dbReference type="OrthoDB" id="759501at2759"/>
<keyword evidence="1" id="KW-0175">Coiled coil</keyword>
<protein>
    <submittedName>
        <fullName evidence="3">Titan9</fullName>
    </submittedName>
</protein>
<evidence type="ECO:0000313" key="4">
    <source>
        <dbReference type="EnsemblPlants" id="Zm00001eb332960_P005"/>
    </source>
</evidence>
<dbReference type="PANTHER" id="PTHR35489:SF2">
    <property type="entry name" value="TITAN9"/>
    <property type="match status" value="1"/>
</dbReference>
<feature type="compositionally biased region" description="Basic residues" evidence="2">
    <location>
        <begin position="121"/>
        <end position="134"/>
    </location>
</feature>
<proteinExistence type="evidence at protein level"/>
<keyword evidence="5" id="KW-1185">Reference proteome</keyword>
<reference evidence="4" key="3">
    <citation type="submission" date="2019-07" db="EMBL/GenBank/DDBJ databases">
        <authorList>
            <person name="Seetharam A."/>
            <person name="Woodhouse M."/>
            <person name="Cannon E."/>
        </authorList>
    </citation>
    <scope>NUCLEOTIDE SEQUENCE [LARGE SCALE GENOMIC DNA]</scope>
    <source>
        <strain evidence="4">cv. B73</strain>
    </source>
</reference>
<reference evidence="5" key="1">
    <citation type="journal article" date="2009" name="Science">
        <title>The B73 maize genome: complexity, diversity, and dynamics.</title>
        <authorList>
            <person name="Schnable P.S."/>
            <person name="Ware D."/>
            <person name="Fulton R.S."/>
            <person name="Stein J.C."/>
            <person name="Wei F."/>
            <person name="Pasternak S."/>
            <person name="Liang C."/>
            <person name="Zhang J."/>
            <person name="Fulton L."/>
            <person name="Graves T.A."/>
            <person name="Minx P."/>
            <person name="Reily A.D."/>
            <person name="Courtney L."/>
            <person name="Kruchowski S.S."/>
            <person name="Tomlinson C."/>
            <person name="Strong C."/>
            <person name="Delehaunty K."/>
            <person name="Fronick C."/>
            <person name="Courtney B."/>
            <person name="Rock S.M."/>
            <person name="Belter E."/>
            <person name="Du F."/>
            <person name="Kim K."/>
            <person name="Abbott R.M."/>
            <person name="Cotton M."/>
            <person name="Levy A."/>
            <person name="Marchetto P."/>
            <person name="Ochoa K."/>
            <person name="Jackson S.M."/>
            <person name="Gillam B."/>
            <person name="Chen W."/>
            <person name="Yan L."/>
            <person name="Higginbotham J."/>
            <person name="Cardenas M."/>
            <person name="Waligorski J."/>
            <person name="Applebaum E."/>
            <person name="Phelps L."/>
            <person name="Falcone J."/>
            <person name="Kanchi K."/>
            <person name="Thane T."/>
            <person name="Scimone A."/>
            <person name="Thane N."/>
            <person name="Henke J."/>
            <person name="Wang T."/>
            <person name="Ruppert J."/>
            <person name="Shah N."/>
            <person name="Rotter K."/>
            <person name="Hodges J."/>
            <person name="Ingenthron E."/>
            <person name="Cordes M."/>
            <person name="Kohlberg S."/>
            <person name="Sgro J."/>
            <person name="Delgado B."/>
            <person name="Mead K."/>
            <person name="Chinwalla A."/>
            <person name="Leonard S."/>
            <person name="Crouse K."/>
            <person name="Collura K."/>
            <person name="Kudrna D."/>
            <person name="Currie J."/>
            <person name="He R."/>
            <person name="Angelova A."/>
            <person name="Rajasekar S."/>
            <person name="Mueller T."/>
            <person name="Lomeli R."/>
            <person name="Scara G."/>
            <person name="Ko A."/>
            <person name="Delaney K."/>
            <person name="Wissotski M."/>
            <person name="Lopez G."/>
            <person name="Campos D."/>
            <person name="Braidotti M."/>
            <person name="Ashley E."/>
            <person name="Golser W."/>
            <person name="Kim H."/>
            <person name="Lee S."/>
            <person name="Lin J."/>
            <person name="Dujmic Z."/>
            <person name="Kim W."/>
            <person name="Talag J."/>
            <person name="Zuccolo A."/>
            <person name="Fan C."/>
            <person name="Sebastian A."/>
            <person name="Kramer M."/>
            <person name="Spiegel L."/>
            <person name="Nascimento L."/>
            <person name="Zutavern T."/>
            <person name="Miller B."/>
            <person name="Ambroise C."/>
            <person name="Muller S."/>
            <person name="Spooner W."/>
            <person name="Narechania A."/>
            <person name="Ren L."/>
            <person name="Wei S."/>
            <person name="Kumari S."/>
            <person name="Faga B."/>
            <person name="Levy M.J."/>
            <person name="McMahan L."/>
            <person name="Van Buren P."/>
            <person name="Vaughn M.W."/>
            <person name="Ying K."/>
            <person name="Yeh C.-T."/>
            <person name="Emrich S.J."/>
            <person name="Jia Y."/>
            <person name="Kalyanaraman A."/>
            <person name="Hsia A.-P."/>
            <person name="Barbazuk W.B."/>
            <person name="Baucom R.S."/>
            <person name="Brutnell T.P."/>
            <person name="Carpita N.C."/>
            <person name="Chaparro C."/>
            <person name="Chia J.-M."/>
            <person name="Deragon J.-M."/>
            <person name="Estill J.C."/>
            <person name="Fu Y."/>
            <person name="Jeddeloh J.A."/>
            <person name="Han Y."/>
            <person name="Lee H."/>
            <person name="Li P."/>
            <person name="Lisch D.R."/>
            <person name="Liu S."/>
            <person name="Liu Z."/>
            <person name="Nagel D.H."/>
            <person name="McCann M.C."/>
            <person name="SanMiguel P."/>
            <person name="Myers A.M."/>
            <person name="Nettleton D."/>
            <person name="Nguyen J."/>
            <person name="Penning B.W."/>
            <person name="Ponnala L."/>
            <person name="Schneider K.L."/>
            <person name="Schwartz D.C."/>
            <person name="Sharma A."/>
            <person name="Soderlund C."/>
            <person name="Springer N.M."/>
            <person name="Sun Q."/>
            <person name="Wang H."/>
            <person name="Waterman M."/>
            <person name="Westerman R."/>
            <person name="Wolfgruber T.K."/>
            <person name="Yang L."/>
            <person name="Yu Y."/>
            <person name="Zhang L."/>
            <person name="Zhou S."/>
            <person name="Zhu Q."/>
            <person name="Bennetzen J.L."/>
            <person name="Dawe R.K."/>
            <person name="Jiang J."/>
            <person name="Jiang N."/>
            <person name="Presting G.G."/>
            <person name="Wessler S.R."/>
            <person name="Aluru S."/>
            <person name="Martienssen R.A."/>
            <person name="Clifton S.W."/>
            <person name="McCombie W.R."/>
            <person name="Wing R.A."/>
            <person name="Wilson R.K."/>
        </authorList>
    </citation>
    <scope>NUCLEOTIDE SEQUENCE [LARGE SCALE GENOMIC DNA]</scope>
    <source>
        <strain evidence="5">cv. B73</strain>
    </source>
</reference>
<gene>
    <name evidence="4" type="primary">LOC100192752</name>
    <name evidence="3" type="ORF">ZEAMMB73_Zm00001d008262</name>
</gene>
<evidence type="ECO:0000256" key="2">
    <source>
        <dbReference type="SAM" id="MobiDB-lite"/>
    </source>
</evidence>
<name>K7UNZ8_MAIZE</name>
<reference evidence="4" key="4">
    <citation type="submission" date="2021-05" db="UniProtKB">
        <authorList>
            <consortium name="EnsemblPlants"/>
        </authorList>
    </citation>
    <scope>IDENTIFICATION</scope>
    <source>
        <strain evidence="4">cv. B73</strain>
    </source>
</reference>
<feature type="compositionally biased region" description="Basic and acidic residues" evidence="2">
    <location>
        <begin position="136"/>
        <end position="152"/>
    </location>
</feature>
<keyword evidence="6" id="KW-1267">Proteomics identification</keyword>